<reference evidence="2 3" key="1">
    <citation type="submission" date="2019-10" db="EMBL/GenBank/DDBJ databases">
        <authorList>
            <person name="Palmer J.M."/>
        </authorList>
    </citation>
    <scope>NUCLEOTIDE SEQUENCE [LARGE SCALE GENOMIC DNA]</scope>
    <source>
        <strain evidence="2 3">TWF730</strain>
    </source>
</reference>
<feature type="compositionally biased region" description="Low complexity" evidence="1">
    <location>
        <begin position="68"/>
        <end position="77"/>
    </location>
</feature>
<evidence type="ECO:0000313" key="2">
    <source>
        <dbReference type="EMBL" id="KAK6337436.1"/>
    </source>
</evidence>
<comment type="caution">
    <text evidence="2">The sequence shown here is derived from an EMBL/GenBank/DDBJ whole genome shotgun (WGS) entry which is preliminary data.</text>
</comment>
<feature type="compositionally biased region" description="Acidic residues" evidence="1">
    <location>
        <begin position="81"/>
        <end position="94"/>
    </location>
</feature>
<proteinExistence type="predicted"/>
<dbReference type="EMBL" id="JAVHNS010000013">
    <property type="protein sequence ID" value="KAK6337436.1"/>
    <property type="molecule type" value="Genomic_DNA"/>
</dbReference>
<name>A0AAV9U9X6_9PEZI</name>
<feature type="compositionally biased region" description="Basic and acidic residues" evidence="1">
    <location>
        <begin position="50"/>
        <end position="67"/>
    </location>
</feature>
<evidence type="ECO:0000256" key="1">
    <source>
        <dbReference type="SAM" id="MobiDB-lite"/>
    </source>
</evidence>
<gene>
    <name evidence="2" type="ORF">TWF730_002835</name>
</gene>
<keyword evidence="3" id="KW-1185">Reference proteome</keyword>
<feature type="compositionally biased region" description="Polar residues" evidence="1">
    <location>
        <begin position="96"/>
        <end position="107"/>
    </location>
</feature>
<feature type="region of interest" description="Disordered" evidence="1">
    <location>
        <begin position="1"/>
        <end position="129"/>
    </location>
</feature>
<feature type="compositionally biased region" description="Basic and acidic residues" evidence="1">
    <location>
        <begin position="29"/>
        <end position="39"/>
    </location>
</feature>
<organism evidence="2 3">
    <name type="scientific">Orbilia blumenaviensis</name>
    <dbReference type="NCBI Taxonomy" id="1796055"/>
    <lineage>
        <taxon>Eukaryota</taxon>
        <taxon>Fungi</taxon>
        <taxon>Dikarya</taxon>
        <taxon>Ascomycota</taxon>
        <taxon>Pezizomycotina</taxon>
        <taxon>Orbiliomycetes</taxon>
        <taxon>Orbiliales</taxon>
        <taxon>Orbiliaceae</taxon>
        <taxon>Orbilia</taxon>
    </lineage>
</organism>
<evidence type="ECO:0000313" key="3">
    <source>
        <dbReference type="Proteomes" id="UP001373714"/>
    </source>
</evidence>
<dbReference type="Proteomes" id="UP001373714">
    <property type="component" value="Unassembled WGS sequence"/>
</dbReference>
<protein>
    <submittedName>
        <fullName evidence="2">Uncharacterized protein</fullName>
    </submittedName>
</protein>
<dbReference type="AlphaFoldDB" id="A0AAV9U9X6"/>
<accession>A0AAV9U9X6</accession>
<sequence length="129" mass="14037">MAAKGGTEVAKWRLVKGVTANGSQRRKEKRDERKERRPVGEQSSTSAWDFIRRGAKAEGGDSLERQRTTTTATTERNNGGEGEEGEGEQDEDEATVANSERISQMIASGSRPIEEACPADGIGKRTKVD</sequence>